<accession>A0A0F7L5K2</accession>
<dbReference type="SUPFAM" id="SSF53448">
    <property type="entry name" value="Nucleotide-diphospho-sugar transferases"/>
    <property type="match status" value="1"/>
</dbReference>
<proteinExistence type="predicted"/>
<name>A0A0F7L5K2_9VIRU</name>
<dbReference type="Gene3D" id="3.90.550.10">
    <property type="entry name" value="Spore Coat Polysaccharide Biosynthesis Protein SpsA, Chain A"/>
    <property type="match status" value="1"/>
</dbReference>
<reference evidence="1" key="2">
    <citation type="submission" date="2015-03" db="EMBL/GenBank/DDBJ databases">
        <authorList>
            <person name="Chow C.-E.T."/>
            <person name="Winget D.M."/>
            <person name="White R.A.III."/>
            <person name="Hallam S.J."/>
            <person name="Suttle C.A."/>
        </authorList>
    </citation>
    <scope>NUCLEOTIDE SEQUENCE</scope>
    <source>
        <strain evidence="1">Anoxic2_2</strain>
    </source>
</reference>
<sequence>MNKVMIGVATYNGHSYIRPKFIDKLKVISKGHEVIVVWNSSWKEDKQGVKEYEQAGFKVISLADRKDETGVELLARKQNVIRDCFLKSDCSHLLMLESDNIVSDGCIDQLLEHDVEVVTGLYFVQSVQEIIRPVSDIVKAHPKYEEMGKFDVTMIIRQCPVPTVWGVFGCEIFENLEQPTTSAMRLWTIQDYIDYKHKGYKLVPIFAAGVGCVLFSRSVMDLVPFRSQNVEDPEENQLTDFIWYHEAWRHGITSYCDIDCLVQHYHRQSAGLGAFNKWFRADTMERKNEIL</sequence>
<dbReference type="EMBL" id="KR029586">
    <property type="protein sequence ID" value="AKH46802.1"/>
    <property type="molecule type" value="Genomic_DNA"/>
</dbReference>
<dbReference type="InterPro" id="IPR029044">
    <property type="entry name" value="Nucleotide-diphossugar_trans"/>
</dbReference>
<organism evidence="1">
    <name type="scientific">uncultured marine virus</name>
    <dbReference type="NCBI Taxonomy" id="186617"/>
    <lineage>
        <taxon>Viruses</taxon>
        <taxon>environmental samples</taxon>
    </lineage>
</organism>
<reference evidence="1" key="1">
    <citation type="journal article" date="2015" name="Front. Microbiol.">
        <title>Combining genomic sequencing methods to explore viral diversity and reveal potential virus-host interactions.</title>
        <authorList>
            <person name="Chow C.E."/>
            <person name="Winget D.M."/>
            <person name="White R.A.III."/>
            <person name="Hallam S.J."/>
            <person name="Suttle C.A."/>
        </authorList>
    </citation>
    <scope>NUCLEOTIDE SEQUENCE</scope>
    <source>
        <strain evidence="1">Anoxic2_2</strain>
    </source>
</reference>
<evidence type="ECO:0000313" key="1">
    <source>
        <dbReference type="EMBL" id="AKH46802.1"/>
    </source>
</evidence>
<protein>
    <submittedName>
        <fullName evidence="1">Uncharacterized protein</fullName>
    </submittedName>
</protein>